<feature type="compositionally biased region" description="Basic and acidic residues" evidence="1">
    <location>
        <begin position="222"/>
        <end position="234"/>
    </location>
</feature>
<sequence length="265" mass="27886">MSTGAVLALAAVLVIAAVIAAFTLIHDSGGGRLRRRFGPEYERTLARHDGDDRATREELTERVRKYGALERRPLDPGSRERYELRWQAVQGRFVDEPAAAVGEADRLIGGLAAERGFPAAGSDEHFDALSVHHPHPVQGYRQAHALADHAGAGGRRATEDLRRALVAARGLFDELLGSAAGTAGIAATSEPAGASDAAARTRPEPSRGTDADAGSDAGADGSADRDDADPHGFTDPEAAQDGDARPRRTPLAARFAPLAAARKPR</sequence>
<evidence type="ECO:0000256" key="1">
    <source>
        <dbReference type="SAM" id="MobiDB-lite"/>
    </source>
</evidence>
<dbReference type="EMBL" id="JAZEWV010000012">
    <property type="protein sequence ID" value="MEE4543731.1"/>
    <property type="molecule type" value="Genomic_DNA"/>
</dbReference>
<evidence type="ECO:0008006" key="4">
    <source>
        <dbReference type="Google" id="ProtNLM"/>
    </source>
</evidence>
<dbReference type="Proteomes" id="UP001344658">
    <property type="component" value="Unassembled WGS sequence"/>
</dbReference>
<proteinExistence type="predicted"/>
<feature type="compositionally biased region" description="Basic and acidic residues" evidence="1">
    <location>
        <begin position="199"/>
        <end position="210"/>
    </location>
</feature>
<evidence type="ECO:0000313" key="2">
    <source>
        <dbReference type="EMBL" id="MEE4543731.1"/>
    </source>
</evidence>
<dbReference type="RefSeq" id="WP_330796423.1">
    <property type="nucleotide sequence ID" value="NZ_JAZEWV010000012.1"/>
</dbReference>
<comment type="caution">
    <text evidence="2">The sequence shown here is derived from an EMBL/GenBank/DDBJ whole genome shotgun (WGS) entry which is preliminary data.</text>
</comment>
<feature type="compositionally biased region" description="Low complexity" evidence="1">
    <location>
        <begin position="249"/>
        <end position="265"/>
    </location>
</feature>
<keyword evidence="3" id="KW-1185">Reference proteome</keyword>
<evidence type="ECO:0000313" key="3">
    <source>
        <dbReference type="Proteomes" id="UP001344658"/>
    </source>
</evidence>
<feature type="compositionally biased region" description="Low complexity" evidence="1">
    <location>
        <begin position="211"/>
        <end position="221"/>
    </location>
</feature>
<name>A0ABU7PD64_9ACTN</name>
<feature type="region of interest" description="Disordered" evidence="1">
    <location>
        <begin position="187"/>
        <end position="265"/>
    </location>
</feature>
<organism evidence="2 3">
    <name type="scientific">Actinacidiphila polyblastidii</name>
    <dbReference type="NCBI Taxonomy" id="3110430"/>
    <lineage>
        <taxon>Bacteria</taxon>
        <taxon>Bacillati</taxon>
        <taxon>Actinomycetota</taxon>
        <taxon>Actinomycetes</taxon>
        <taxon>Kitasatosporales</taxon>
        <taxon>Streptomycetaceae</taxon>
        <taxon>Actinacidiphila</taxon>
    </lineage>
</organism>
<accession>A0ABU7PD64</accession>
<gene>
    <name evidence="2" type="ORF">V2S66_17360</name>
</gene>
<reference evidence="2 3" key="1">
    <citation type="submission" date="2023-12" db="EMBL/GenBank/DDBJ databases">
        <title>Streptomyces sp. V4-01.</title>
        <authorList>
            <person name="Somphong A."/>
            <person name="Phongsopitanun W."/>
        </authorList>
    </citation>
    <scope>NUCLEOTIDE SEQUENCE [LARGE SCALE GENOMIC DNA]</scope>
    <source>
        <strain evidence="2 3">V4-01</strain>
    </source>
</reference>
<protein>
    <recommendedName>
        <fullName evidence="4">Secreted protein</fullName>
    </recommendedName>
</protein>